<proteinExistence type="predicted"/>
<evidence type="ECO:0000313" key="2">
    <source>
        <dbReference type="Proteomes" id="UP000019149"/>
    </source>
</evidence>
<keyword evidence="2" id="KW-1185">Reference proteome</keyword>
<gene>
    <name evidence="1" type="ORF">EGR_00408</name>
</gene>
<comment type="caution">
    <text evidence="1">The sequence shown here is derived from an EMBL/GenBank/DDBJ whole genome shotgun (WGS) entry which is preliminary data.</text>
</comment>
<dbReference type="EMBL" id="APAU02000001">
    <property type="protein sequence ID" value="EUB65139.1"/>
    <property type="molecule type" value="Genomic_DNA"/>
</dbReference>
<evidence type="ECO:0000313" key="1">
    <source>
        <dbReference type="EMBL" id="EUB65139.1"/>
    </source>
</evidence>
<dbReference type="GeneID" id="36336123"/>
<reference evidence="1 2" key="1">
    <citation type="journal article" date="2013" name="Nat. Genet.">
        <title>The genome of the hydatid tapeworm Echinococcus granulosus.</title>
        <authorList>
            <person name="Zheng H."/>
            <person name="Zhang W."/>
            <person name="Zhang L."/>
            <person name="Zhang Z."/>
            <person name="Li J."/>
            <person name="Lu G."/>
            <person name="Zhu Y."/>
            <person name="Wang Y."/>
            <person name="Huang Y."/>
            <person name="Liu J."/>
            <person name="Kang H."/>
            <person name="Chen J."/>
            <person name="Wang L."/>
            <person name="Chen A."/>
            <person name="Yu S."/>
            <person name="Gao Z."/>
            <person name="Jin L."/>
            <person name="Gu W."/>
            <person name="Wang Z."/>
            <person name="Zhao L."/>
            <person name="Shi B."/>
            <person name="Wen H."/>
            <person name="Lin R."/>
            <person name="Jones M.K."/>
            <person name="Brejova B."/>
            <person name="Vinar T."/>
            <person name="Zhao G."/>
            <person name="McManus D.P."/>
            <person name="Chen Z."/>
            <person name="Zhou Y."/>
            <person name="Wang S."/>
        </authorList>
    </citation>
    <scope>NUCLEOTIDE SEQUENCE [LARGE SCALE GENOMIC DNA]</scope>
</reference>
<dbReference type="AlphaFoldDB" id="W6VE77"/>
<name>W6VE77_ECHGR</name>
<dbReference type="RefSeq" id="XP_024356335.1">
    <property type="nucleotide sequence ID" value="XM_024489657.1"/>
</dbReference>
<dbReference type="CTD" id="36336123"/>
<organism evidence="1 2">
    <name type="scientific">Echinococcus granulosus</name>
    <name type="common">Hydatid tapeworm</name>
    <dbReference type="NCBI Taxonomy" id="6210"/>
    <lineage>
        <taxon>Eukaryota</taxon>
        <taxon>Metazoa</taxon>
        <taxon>Spiralia</taxon>
        <taxon>Lophotrochozoa</taxon>
        <taxon>Platyhelminthes</taxon>
        <taxon>Cestoda</taxon>
        <taxon>Eucestoda</taxon>
        <taxon>Cyclophyllidea</taxon>
        <taxon>Taeniidae</taxon>
        <taxon>Echinococcus</taxon>
        <taxon>Echinococcus granulosus group</taxon>
    </lineage>
</organism>
<dbReference type="KEGG" id="egl:EGR_00408"/>
<accession>W6VE77</accession>
<dbReference type="Proteomes" id="UP000019149">
    <property type="component" value="Unassembled WGS sequence"/>
</dbReference>
<protein>
    <submittedName>
        <fullName evidence="1">Uncharacterized protein</fullName>
    </submittedName>
</protein>
<sequence length="174" mass="20628">MDAADCAIREIRRQEKVVRFHFCRLFVHQSSFSPFSIKCGLNHHGFIENSFDIKFSIFTCLPYIYTVVQSPGKLFHITRTKRSHAKVPEVARFASKDDVRQRHVEIAISEECRRSTNINLNRSIYNTRILSKMNQENAKNPFGWKDDEDIVIFLLNRITDFTKFYSKNSWFKHF</sequence>